<keyword evidence="4" id="KW-1185">Reference proteome</keyword>
<dbReference type="PANTHER" id="PTHR22916">
    <property type="entry name" value="GLYCOSYLTRANSFERASE"/>
    <property type="match status" value="1"/>
</dbReference>
<gene>
    <name evidence="3" type="ORF">ACJEBI_22485</name>
</gene>
<dbReference type="SUPFAM" id="SSF53448">
    <property type="entry name" value="Nucleotide-diphospho-sugar transferases"/>
    <property type="match status" value="1"/>
</dbReference>
<organism evidence="3 4">
    <name type="scientific">Bacillus salipaludis</name>
    <dbReference type="NCBI Taxonomy" id="2547811"/>
    <lineage>
        <taxon>Bacteria</taxon>
        <taxon>Bacillati</taxon>
        <taxon>Bacillota</taxon>
        <taxon>Bacilli</taxon>
        <taxon>Bacillales</taxon>
        <taxon>Bacillaceae</taxon>
        <taxon>Bacillus</taxon>
    </lineage>
</organism>
<proteinExistence type="inferred from homology"/>
<keyword evidence="3" id="KW-0328">Glycosyltransferase</keyword>
<dbReference type="RefSeq" id="WP_406582704.1">
    <property type="nucleotide sequence ID" value="NZ_JBJHQH010000021.1"/>
</dbReference>
<dbReference type="EMBL" id="JBJHQH010000021">
    <property type="protein sequence ID" value="MFK9094229.1"/>
    <property type="molecule type" value="Genomic_DNA"/>
</dbReference>
<protein>
    <submittedName>
        <fullName evidence="3">Glycosyltransferase</fullName>
        <ecNumber evidence="3">2.4.-.-</ecNumber>
    </submittedName>
</protein>
<evidence type="ECO:0000313" key="3">
    <source>
        <dbReference type="EMBL" id="MFK9094229.1"/>
    </source>
</evidence>
<evidence type="ECO:0000313" key="4">
    <source>
        <dbReference type="Proteomes" id="UP001623041"/>
    </source>
</evidence>
<dbReference type="PANTHER" id="PTHR22916:SF3">
    <property type="entry name" value="UDP-GLCNAC:BETAGAL BETA-1,3-N-ACETYLGLUCOSAMINYLTRANSFERASE-LIKE PROTEIN 1"/>
    <property type="match status" value="1"/>
</dbReference>
<feature type="domain" description="Glycosyltransferase 2-like" evidence="2">
    <location>
        <begin position="7"/>
        <end position="146"/>
    </location>
</feature>
<evidence type="ECO:0000256" key="1">
    <source>
        <dbReference type="ARBA" id="ARBA00006739"/>
    </source>
</evidence>
<dbReference type="Pfam" id="PF00535">
    <property type="entry name" value="Glycos_transf_2"/>
    <property type="match status" value="1"/>
</dbReference>
<sequence>MRKHKISVAMCTYNADKYLDEQISSILSQTMLPDEIVIVDDCSYDNTNNIIEKYKARNIAEIRHIVNDFNIGYIKNFEKAISCCAGDIIFFSDHDDSWESTKIEKVFNYFQSNCDISMIFSDGKLMDGSSMVVSGTLWERFGFIHRNQKHFNKNPLSYLLKRDTVTGATVAIRKKLINDVIPFPEEYVHDAWCALIAASKSELSTIPECLINYRVHSEQQIGLNKNKKSIRRNLEQDRILSVEKMVLLKNRASIVGCCEKSLEQINEKLGFYNERKDYSKSKVQRIIPILRNYKMYFKYASGILSILKDILRSGD</sequence>
<comment type="caution">
    <text evidence="3">The sequence shown here is derived from an EMBL/GenBank/DDBJ whole genome shotgun (WGS) entry which is preliminary data.</text>
</comment>
<dbReference type="InterPro" id="IPR001173">
    <property type="entry name" value="Glyco_trans_2-like"/>
</dbReference>
<dbReference type="InterPro" id="IPR029044">
    <property type="entry name" value="Nucleotide-diphossugar_trans"/>
</dbReference>
<dbReference type="Proteomes" id="UP001623041">
    <property type="component" value="Unassembled WGS sequence"/>
</dbReference>
<reference evidence="3 4" key="1">
    <citation type="submission" date="2024-11" db="EMBL/GenBank/DDBJ databases">
        <authorList>
            <person name="Lucas J.A."/>
        </authorList>
    </citation>
    <scope>NUCLEOTIDE SEQUENCE [LARGE SCALE GENOMIC DNA]</scope>
    <source>
        <strain evidence="3 4">Z 5.4</strain>
    </source>
</reference>
<accession>A0ABW8RP88</accession>
<dbReference type="Gene3D" id="3.90.550.10">
    <property type="entry name" value="Spore Coat Polysaccharide Biosynthesis Protein SpsA, Chain A"/>
    <property type="match status" value="1"/>
</dbReference>
<name>A0ABW8RP88_9BACI</name>
<comment type="similarity">
    <text evidence="1">Belongs to the glycosyltransferase 2 family.</text>
</comment>
<evidence type="ECO:0000259" key="2">
    <source>
        <dbReference type="Pfam" id="PF00535"/>
    </source>
</evidence>
<dbReference type="GO" id="GO:0016757">
    <property type="term" value="F:glycosyltransferase activity"/>
    <property type="evidence" value="ECO:0007669"/>
    <property type="project" value="UniProtKB-KW"/>
</dbReference>
<dbReference type="EC" id="2.4.-.-" evidence="3"/>
<keyword evidence="3" id="KW-0808">Transferase</keyword>